<protein>
    <submittedName>
        <fullName evidence="1">Uncharacterized protein</fullName>
    </submittedName>
</protein>
<evidence type="ECO:0000313" key="2">
    <source>
        <dbReference type="Proteomes" id="UP001589609"/>
    </source>
</evidence>
<keyword evidence="2" id="KW-1185">Reference proteome</keyword>
<proteinExistence type="predicted"/>
<dbReference type="Proteomes" id="UP001589609">
    <property type="component" value="Unassembled WGS sequence"/>
</dbReference>
<sequence length="118" mass="13887">MHDASEAYISDITRPVKQELSQYLEMEQRLQQFIYTVYGLSDLTQYECSLIKEIDDDMLAYEMRLLLHSHEVCKGELIGQHNFQFVMMKEVEDEFVRLVKELQNKLSLTSTMESLSTP</sequence>
<comment type="caution">
    <text evidence="1">The sequence shown here is derived from an EMBL/GenBank/DDBJ whole genome shotgun (WGS) entry which is preliminary data.</text>
</comment>
<name>A0ABV5WKV8_9BACI</name>
<dbReference type="SUPFAM" id="SSF109604">
    <property type="entry name" value="HD-domain/PDEase-like"/>
    <property type="match status" value="1"/>
</dbReference>
<dbReference type="RefSeq" id="WP_379951129.1">
    <property type="nucleotide sequence ID" value="NZ_JBHMAF010000171.1"/>
</dbReference>
<evidence type="ECO:0000313" key="1">
    <source>
        <dbReference type="EMBL" id="MFB9760853.1"/>
    </source>
</evidence>
<accession>A0ABV5WKV8</accession>
<dbReference type="EMBL" id="JBHMAF010000171">
    <property type="protein sequence ID" value="MFB9760853.1"/>
    <property type="molecule type" value="Genomic_DNA"/>
</dbReference>
<organism evidence="1 2">
    <name type="scientific">Ectobacillus funiculus</name>
    <dbReference type="NCBI Taxonomy" id="137993"/>
    <lineage>
        <taxon>Bacteria</taxon>
        <taxon>Bacillati</taxon>
        <taxon>Bacillota</taxon>
        <taxon>Bacilli</taxon>
        <taxon>Bacillales</taxon>
        <taxon>Bacillaceae</taxon>
        <taxon>Ectobacillus</taxon>
    </lineage>
</organism>
<dbReference type="Gene3D" id="1.10.3210.10">
    <property type="entry name" value="Hypothetical protein af1432"/>
    <property type="match status" value="1"/>
</dbReference>
<gene>
    <name evidence="1" type="ORF">ACFFMS_21505</name>
</gene>
<reference evidence="1 2" key="1">
    <citation type="submission" date="2024-09" db="EMBL/GenBank/DDBJ databases">
        <authorList>
            <person name="Sun Q."/>
            <person name="Mori K."/>
        </authorList>
    </citation>
    <scope>NUCLEOTIDE SEQUENCE [LARGE SCALE GENOMIC DNA]</scope>
    <source>
        <strain evidence="1 2">JCM 11201</strain>
    </source>
</reference>